<dbReference type="Pfam" id="PF04536">
    <property type="entry name" value="TPM_phosphatase"/>
    <property type="match status" value="1"/>
</dbReference>
<dbReference type="EMBL" id="QPGA01000021">
    <property type="protein sequence ID" value="RDE50379.1"/>
    <property type="molecule type" value="Genomic_DNA"/>
</dbReference>
<name>A0A369XPL9_9PROT</name>
<dbReference type="PANTHER" id="PTHR30373:SF8">
    <property type="entry name" value="BLL7265 PROTEIN"/>
    <property type="match status" value="1"/>
</dbReference>
<gene>
    <name evidence="2" type="ORF">DVS81_11815</name>
</gene>
<dbReference type="Gene3D" id="3.10.310.50">
    <property type="match status" value="1"/>
</dbReference>
<sequence>MELTRLLRHTILPDWWVRRVFSRPLLQRLESVIATSESVHLGELRLVVEGNLSLPDLWRGQTPRLRAIDLFSQLRVWDTEHNSGVLIYLQLIDRRVEVVADRGIDRRVGRPFWDAVCRQMEDAFRAGDFENGVLLALTTITEALREHFPVPDDKPNELPNAPLLL</sequence>
<accession>A0A369XPL9</accession>
<organism evidence="2 3">
    <name type="scientific">Candidatus Accumulibacter meliphilus</name>
    <dbReference type="NCBI Taxonomy" id="2211374"/>
    <lineage>
        <taxon>Bacteria</taxon>
        <taxon>Pseudomonadati</taxon>
        <taxon>Pseudomonadota</taxon>
        <taxon>Betaproteobacteria</taxon>
        <taxon>Candidatus Accumulibacter</taxon>
    </lineage>
</organism>
<protein>
    <recommendedName>
        <fullName evidence="1">TPM domain-containing protein</fullName>
    </recommendedName>
</protein>
<proteinExistence type="predicted"/>
<evidence type="ECO:0000313" key="2">
    <source>
        <dbReference type="EMBL" id="RDE50379.1"/>
    </source>
</evidence>
<dbReference type="InterPro" id="IPR007621">
    <property type="entry name" value="TPM_dom"/>
</dbReference>
<evidence type="ECO:0000313" key="3">
    <source>
        <dbReference type="Proteomes" id="UP000253831"/>
    </source>
</evidence>
<comment type="caution">
    <text evidence="2">The sequence shown here is derived from an EMBL/GenBank/DDBJ whole genome shotgun (WGS) entry which is preliminary data.</text>
</comment>
<evidence type="ECO:0000259" key="1">
    <source>
        <dbReference type="Pfam" id="PF04536"/>
    </source>
</evidence>
<reference evidence="2 3" key="1">
    <citation type="submission" date="2018-05" db="EMBL/GenBank/DDBJ databases">
        <title>Integrated omic analyses show evidence that a Ca. Accumulibacter phosphatis strain performs denitrification under micro-aerobic conditions.</title>
        <authorList>
            <person name="Camejo P.Y."/>
            <person name="Katherine M.D."/>
            <person name="Daniel N.R."/>
        </authorList>
    </citation>
    <scope>NUCLEOTIDE SEQUENCE [LARGE SCALE GENOMIC DNA]</scope>
    <source>
        <strain evidence="2">UW-LDO-IC</strain>
    </source>
</reference>
<dbReference type="PANTHER" id="PTHR30373">
    <property type="entry name" value="UPF0603 PROTEIN YGCG"/>
    <property type="match status" value="1"/>
</dbReference>
<feature type="domain" description="TPM" evidence="1">
    <location>
        <begin position="20"/>
        <end position="141"/>
    </location>
</feature>
<dbReference type="Proteomes" id="UP000253831">
    <property type="component" value="Unassembled WGS sequence"/>
</dbReference>
<dbReference type="AlphaFoldDB" id="A0A369XPL9"/>